<dbReference type="RefSeq" id="WP_111544766.1">
    <property type="nucleotide sequence ID" value="NZ_MZXV01000032.1"/>
</dbReference>
<evidence type="ECO:0000313" key="5">
    <source>
        <dbReference type="Proteomes" id="UP000248616"/>
    </source>
</evidence>
<protein>
    <submittedName>
        <fullName evidence="4">Methyltransferase</fullName>
    </submittedName>
</protein>
<evidence type="ECO:0000313" key="4">
    <source>
        <dbReference type="EMBL" id="PZV37412.1"/>
    </source>
</evidence>
<dbReference type="InterPro" id="IPR050078">
    <property type="entry name" value="Ribosomal_L11_MeTrfase_PrmA"/>
</dbReference>
<dbReference type="GO" id="GO:0032259">
    <property type="term" value="P:methylation"/>
    <property type="evidence" value="ECO:0007669"/>
    <property type="project" value="UniProtKB-KW"/>
</dbReference>
<evidence type="ECO:0000256" key="3">
    <source>
        <dbReference type="SAM" id="MobiDB-lite"/>
    </source>
</evidence>
<dbReference type="SUPFAM" id="SSF53335">
    <property type="entry name" value="S-adenosyl-L-methionine-dependent methyltransferases"/>
    <property type="match status" value="1"/>
</dbReference>
<dbReference type="PANTHER" id="PTHR43648:SF1">
    <property type="entry name" value="ELECTRON TRANSFER FLAVOPROTEIN BETA SUBUNIT LYSINE METHYLTRANSFERASE"/>
    <property type="match status" value="1"/>
</dbReference>
<organism evidence="4 5">
    <name type="scientific">Mesorhizobium kowhaii</name>
    <dbReference type="NCBI Taxonomy" id="1300272"/>
    <lineage>
        <taxon>Bacteria</taxon>
        <taxon>Pseudomonadati</taxon>
        <taxon>Pseudomonadota</taxon>
        <taxon>Alphaproteobacteria</taxon>
        <taxon>Hyphomicrobiales</taxon>
        <taxon>Phyllobacteriaceae</taxon>
        <taxon>Mesorhizobium</taxon>
    </lineage>
</organism>
<dbReference type="PANTHER" id="PTHR43648">
    <property type="entry name" value="ELECTRON TRANSFER FLAVOPROTEIN BETA SUBUNIT LYSINE METHYLTRANSFERASE"/>
    <property type="match status" value="1"/>
</dbReference>
<dbReference type="GO" id="GO:0016279">
    <property type="term" value="F:protein-lysine N-methyltransferase activity"/>
    <property type="evidence" value="ECO:0007669"/>
    <property type="project" value="TreeGrafter"/>
</dbReference>
<dbReference type="OrthoDB" id="9794615at2"/>
<feature type="compositionally biased region" description="Acidic residues" evidence="3">
    <location>
        <begin position="59"/>
        <end position="72"/>
    </location>
</feature>
<comment type="caution">
    <text evidence="4">The sequence shown here is derived from an EMBL/GenBank/DDBJ whole genome shotgun (WGS) entry which is preliminary data.</text>
</comment>
<evidence type="ECO:0000256" key="1">
    <source>
        <dbReference type="ARBA" id="ARBA00022603"/>
    </source>
</evidence>
<keyword evidence="1 4" id="KW-0489">Methyltransferase</keyword>
<keyword evidence="2 4" id="KW-0808">Transferase</keyword>
<gene>
    <name evidence="4" type="ORF">B5V02_13950</name>
</gene>
<keyword evidence="5" id="KW-1185">Reference proteome</keyword>
<dbReference type="AlphaFoldDB" id="A0A2W7C2V7"/>
<dbReference type="Proteomes" id="UP000248616">
    <property type="component" value="Unassembled WGS sequence"/>
</dbReference>
<feature type="region of interest" description="Disordered" evidence="3">
    <location>
        <begin position="48"/>
        <end position="77"/>
    </location>
</feature>
<evidence type="ECO:0000256" key="2">
    <source>
        <dbReference type="ARBA" id="ARBA00022679"/>
    </source>
</evidence>
<dbReference type="EMBL" id="MZXV01000032">
    <property type="protein sequence ID" value="PZV37412.1"/>
    <property type="molecule type" value="Genomic_DNA"/>
</dbReference>
<proteinExistence type="predicted"/>
<reference evidence="5" key="1">
    <citation type="submission" date="2017-03" db="EMBL/GenBank/DDBJ databases">
        <authorList>
            <person name="Safronova V.I."/>
            <person name="Sazanova A.L."/>
            <person name="Chirak E.R."/>
        </authorList>
    </citation>
    <scope>NUCLEOTIDE SEQUENCE [LARGE SCALE GENOMIC DNA]</scope>
    <source>
        <strain evidence="5">Ach-343</strain>
    </source>
</reference>
<sequence>MTAADGLGAVDAPCRPDPTEFIRANMRIAPVPSLPEIRLYTAHPASGLRRLTDPKQSSDADDDTVEADEDGPEPQPPYWAYTWAGGAVLARYILDHPQTVAGRRVLDLGAGSGLVGIAAAKAGASAVIAAEIDRNGVAALALNAAANGVAMSVMAQDITGGPPPTVDVVTAGDVFYGQDVADRVMPFLERCLGAGIEVLVGDPGRAYLPRQRLRLLAEYQVPDFGQTKDSAPKSGVFRFEGISGR</sequence>
<dbReference type="Gene3D" id="3.40.50.150">
    <property type="entry name" value="Vaccinia Virus protein VP39"/>
    <property type="match status" value="1"/>
</dbReference>
<accession>A0A2W7C2V7</accession>
<dbReference type="InterPro" id="IPR029063">
    <property type="entry name" value="SAM-dependent_MTases_sf"/>
</dbReference>
<dbReference type="Pfam" id="PF06325">
    <property type="entry name" value="PrmA"/>
    <property type="match status" value="1"/>
</dbReference>
<name>A0A2W7C2V7_9HYPH</name>